<dbReference type="RefSeq" id="WP_344220154.1">
    <property type="nucleotide sequence ID" value="NZ_BAAAOS010000048.1"/>
</dbReference>
<proteinExistence type="inferred from homology"/>
<reference evidence="3 4" key="1">
    <citation type="journal article" date="2019" name="Int. J. Syst. Evol. Microbiol.">
        <title>The Global Catalogue of Microorganisms (GCM) 10K type strain sequencing project: providing services to taxonomists for standard genome sequencing and annotation.</title>
        <authorList>
            <consortium name="The Broad Institute Genomics Platform"/>
            <consortium name="The Broad Institute Genome Sequencing Center for Infectious Disease"/>
            <person name="Wu L."/>
            <person name="Ma J."/>
        </authorList>
    </citation>
    <scope>NUCLEOTIDE SEQUENCE [LARGE SCALE GENOMIC DNA]</scope>
    <source>
        <strain evidence="3 4">JCM 14969</strain>
    </source>
</reference>
<evidence type="ECO:0000256" key="1">
    <source>
        <dbReference type="ARBA" id="ARBA00008710"/>
    </source>
</evidence>
<evidence type="ECO:0000313" key="4">
    <source>
        <dbReference type="Proteomes" id="UP001500393"/>
    </source>
</evidence>
<dbReference type="InterPro" id="IPR004378">
    <property type="entry name" value="F420H2_quin_Rdtase"/>
</dbReference>
<dbReference type="PANTHER" id="PTHR39428">
    <property type="entry name" value="F420H(2)-DEPENDENT QUINONE REDUCTASE RV1261C"/>
    <property type="match status" value="1"/>
</dbReference>
<protein>
    <submittedName>
        <fullName evidence="3">Nitroreductase family deazaflavin-dependent oxidoreductase</fullName>
    </submittedName>
</protein>
<name>A0ABN2E8I3_9ACTN</name>
<comment type="caution">
    <text evidence="3">The sequence shown here is derived from an EMBL/GenBank/DDBJ whole genome shotgun (WGS) entry which is preliminary data.</text>
</comment>
<organism evidence="3 4">
    <name type="scientific">Kribbella sancticallisti</name>
    <dbReference type="NCBI Taxonomy" id="460087"/>
    <lineage>
        <taxon>Bacteria</taxon>
        <taxon>Bacillati</taxon>
        <taxon>Actinomycetota</taxon>
        <taxon>Actinomycetes</taxon>
        <taxon>Propionibacteriales</taxon>
        <taxon>Kribbellaceae</taxon>
        <taxon>Kribbella</taxon>
    </lineage>
</organism>
<dbReference type="InterPro" id="IPR012349">
    <property type="entry name" value="Split_barrel_FMN-bd"/>
</dbReference>
<gene>
    <name evidence="3" type="ORF">GCM10009789_61870</name>
</gene>
<accession>A0ABN2E8I3</accession>
<dbReference type="Pfam" id="PF04075">
    <property type="entry name" value="F420H2_quin_red"/>
    <property type="match status" value="1"/>
</dbReference>
<evidence type="ECO:0000313" key="3">
    <source>
        <dbReference type="EMBL" id="GAA1599422.1"/>
    </source>
</evidence>
<comment type="similarity">
    <text evidence="1">Belongs to the F420H(2)-dependent quinone reductase family.</text>
</comment>
<evidence type="ECO:0000256" key="2">
    <source>
        <dbReference type="ARBA" id="ARBA00049106"/>
    </source>
</evidence>
<dbReference type="EMBL" id="BAAAOS010000048">
    <property type="protein sequence ID" value="GAA1599422.1"/>
    <property type="molecule type" value="Genomic_DNA"/>
</dbReference>
<comment type="catalytic activity">
    <reaction evidence="2">
        <text>oxidized coenzyme F420-(gamma-L-Glu)(n) + a quinol + H(+) = reduced coenzyme F420-(gamma-L-Glu)(n) + a quinone</text>
        <dbReference type="Rhea" id="RHEA:39663"/>
        <dbReference type="Rhea" id="RHEA-COMP:12939"/>
        <dbReference type="Rhea" id="RHEA-COMP:14378"/>
        <dbReference type="ChEBI" id="CHEBI:15378"/>
        <dbReference type="ChEBI" id="CHEBI:24646"/>
        <dbReference type="ChEBI" id="CHEBI:132124"/>
        <dbReference type="ChEBI" id="CHEBI:133980"/>
        <dbReference type="ChEBI" id="CHEBI:139511"/>
    </reaction>
</comment>
<keyword evidence="4" id="KW-1185">Reference proteome</keyword>
<dbReference type="Gene3D" id="2.30.110.10">
    <property type="entry name" value="Electron Transport, Fmn-binding Protein, Chain A"/>
    <property type="match status" value="1"/>
</dbReference>
<dbReference type="Proteomes" id="UP001500393">
    <property type="component" value="Unassembled WGS sequence"/>
</dbReference>
<sequence>MSSDQDYAPSPTGWVRNAVAKIEAAGDTKAGQWGPLGVVLLTMRGAKTGKLRKVPLMRVEHEGKYLAVGSDGGAAKHPVWYYNLLADPKITLQDRTESRPMIARELTGDERAEWWERAIEVFPNYREYQRKTDRLIPVFLLEPVQ</sequence>
<dbReference type="PANTHER" id="PTHR39428:SF3">
    <property type="entry name" value="DEAZAFLAVIN-DEPENDENT NITROREDUCTASE"/>
    <property type="match status" value="1"/>
</dbReference>
<dbReference type="NCBIfam" id="TIGR00026">
    <property type="entry name" value="hi_GC_TIGR00026"/>
    <property type="match status" value="1"/>
</dbReference>